<dbReference type="Proteomes" id="UP001207742">
    <property type="component" value="Unassembled WGS sequence"/>
</dbReference>
<dbReference type="Pfam" id="PF18962">
    <property type="entry name" value="Por_Secre_tail"/>
    <property type="match status" value="1"/>
</dbReference>
<gene>
    <name evidence="3" type="ORF">OL497_14190</name>
</gene>
<reference evidence="3 4" key="1">
    <citation type="submission" date="2022-10" db="EMBL/GenBank/DDBJ databases">
        <title>Chitinophaga nivalis PC15 sp. nov., isolated from Pyeongchang county, South Korea.</title>
        <authorList>
            <person name="Trinh H.N."/>
        </authorList>
    </citation>
    <scope>NUCLEOTIDE SEQUENCE [LARGE SCALE GENOMIC DNA]</scope>
    <source>
        <strain evidence="3 4">PC14</strain>
    </source>
</reference>
<organism evidence="3 4">
    <name type="scientific">Chitinophaga nivalis</name>
    <dbReference type="NCBI Taxonomy" id="2991709"/>
    <lineage>
        <taxon>Bacteria</taxon>
        <taxon>Pseudomonadati</taxon>
        <taxon>Bacteroidota</taxon>
        <taxon>Chitinophagia</taxon>
        <taxon>Chitinophagales</taxon>
        <taxon>Chitinophagaceae</taxon>
        <taxon>Chitinophaga</taxon>
    </lineage>
</organism>
<evidence type="ECO:0000313" key="4">
    <source>
        <dbReference type="Proteomes" id="UP001207742"/>
    </source>
</evidence>
<accession>A0ABT3IM77</accession>
<name>A0ABT3IM77_9BACT</name>
<comment type="caution">
    <text evidence="3">The sequence shown here is derived from an EMBL/GenBank/DDBJ whole genome shotgun (WGS) entry which is preliminary data.</text>
</comment>
<dbReference type="RefSeq" id="WP_264731057.1">
    <property type="nucleotide sequence ID" value="NZ_JAPDNR010000001.1"/>
</dbReference>
<feature type="domain" description="Secretion system C-terminal sorting" evidence="1">
    <location>
        <begin position="522"/>
        <end position="592"/>
    </location>
</feature>
<dbReference type="Pfam" id="PF19081">
    <property type="entry name" value="Ig_7"/>
    <property type="match status" value="3"/>
</dbReference>
<dbReference type="EMBL" id="JAPDNS010000001">
    <property type="protein sequence ID" value="MCW3485054.1"/>
    <property type="molecule type" value="Genomic_DNA"/>
</dbReference>
<dbReference type="InterPro" id="IPR044023">
    <property type="entry name" value="Ig_7"/>
</dbReference>
<evidence type="ECO:0000259" key="2">
    <source>
        <dbReference type="Pfam" id="PF19081"/>
    </source>
</evidence>
<keyword evidence="4" id="KW-1185">Reference proteome</keyword>
<feature type="domain" description="Ig-like" evidence="2">
    <location>
        <begin position="246"/>
        <end position="323"/>
    </location>
</feature>
<feature type="domain" description="Ig-like" evidence="2">
    <location>
        <begin position="424"/>
        <end position="501"/>
    </location>
</feature>
<sequence>MANNDLRVIDSSGLRLLQNNSRGEILLRPAQQFDRVKITLNSSLLGLLTTFRLYYAWYKPRIPVPVTADSTAVCAGGTTTLTADGGPNAIIRWYDAPTGGTLLATGSNFAIKPAVTTTYYVTATVNGCTSARKAVKVTVQAKPVNPVYTLPEEITCGNTTFTVSNYQPGTSYQVHVKYTGIGGLNKDTSYTVTSSPLITIKDIAYYFNANVRVGLQAISNITGCKSDTIFQSLVQGGHATYVRVPASSVTICKGDSTTLTAFLQDNPVDSVALIRWYDAPIQGRLLFTGHRFKVAPATTTTYYVTAAFQCENPIRTPVKVIVTKLPDPVYTVPQGIVCGTQQFPLLNHQAGFNYRVKVVYSSFSGPYYDTTYLVVNKNFILKPAFYPATPANVNIYVQAIDPASGCRSDTVKKSYNEGAYSVSPTVGADSTSICRGDTATLYAFQPFYTLAEIRWYDAPTGGNLLYTGKYFKVSPAATQTYYAASAFECEHPQRKPVNVKVIACSGPQPAPQTKSYLIPQDVFPNPTAGQVYFSFHKNLTNKLVLVYDRNGKLVQQERLRTNNFYLQPQLPDGIYFIKVMDPQTGESSSTKIILQR</sequence>
<evidence type="ECO:0000313" key="3">
    <source>
        <dbReference type="EMBL" id="MCW3485054.1"/>
    </source>
</evidence>
<evidence type="ECO:0000259" key="1">
    <source>
        <dbReference type="Pfam" id="PF18962"/>
    </source>
</evidence>
<dbReference type="NCBIfam" id="TIGR04183">
    <property type="entry name" value="Por_Secre_tail"/>
    <property type="match status" value="1"/>
</dbReference>
<protein>
    <submittedName>
        <fullName evidence="3">T9SS type A sorting domain-containing protein</fullName>
    </submittedName>
</protein>
<feature type="domain" description="Ig-like" evidence="2">
    <location>
        <begin position="64"/>
        <end position="140"/>
    </location>
</feature>
<proteinExistence type="predicted"/>
<dbReference type="InterPro" id="IPR026444">
    <property type="entry name" value="Secre_tail"/>
</dbReference>